<sequence length="168" mass="18990">MCNLAVLNYKCGHKDSLLIYCPKNDPAQLCEAAKQTILACYQFDGNCMDCHGRWCTKQDDMRLALLNSEIDSLVAKKNDISPLDLELMMANARSKAITRDRLAHGKEDDMEGDIRFSKEWAIEHAKIVWNILYHETEGDQDRLDELEGARLHLITAHAIGYCSCNGSV</sequence>
<reference evidence="2" key="5">
    <citation type="submission" date="2018-04" db="UniProtKB">
        <authorList>
            <consortium name="EnsemblFungi"/>
        </authorList>
    </citation>
    <scope>IDENTIFICATION</scope>
    <source>
        <strain evidence="2">R3-111a-1</strain>
    </source>
</reference>
<keyword evidence="3" id="KW-1185">Reference proteome</keyword>
<evidence type="ECO:0000313" key="3">
    <source>
        <dbReference type="Proteomes" id="UP000006039"/>
    </source>
</evidence>
<protein>
    <recommendedName>
        <fullName evidence="4">IBR domain-containing protein</fullName>
    </recommendedName>
</protein>
<gene>
    <name evidence="2" type="primary">20346744</name>
    <name evidence="1" type="ORF">GGTG_06286</name>
</gene>
<evidence type="ECO:0000313" key="2">
    <source>
        <dbReference type="EnsemblFungi" id="EJT76366"/>
    </source>
</evidence>
<reference evidence="1" key="3">
    <citation type="submission" date="2010-09" db="EMBL/GenBank/DDBJ databases">
        <title>Annotation of Gaeumannomyces graminis var. tritici R3-111a-1.</title>
        <authorList>
            <consortium name="The Broad Institute Genome Sequencing Platform"/>
            <person name="Ma L.-J."/>
            <person name="Dead R."/>
            <person name="Young S.K."/>
            <person name="Zeng Q."/>
            <person name="Gargeya S."/>
            <person name="Fitzgerald M."/>
            <person name="Haas B."/>
            <person name="Abouelleil A."/>
            <person name="Alvarado L."/>
            <person name="Arachchi H.M."/>
            <person name="Berlin A."/>
            <person name="Brown A."/>
            <person name="Chapman S.B."/>
            <person name="Chen Z."/>
            <person name="Dunbar C."/>
            <person name="Freedman E."/>
            <person name="Gearin G."/>
            <person name="Gellesch M."/>
            <person name="Goldberg J."/>
            <person name="Griggs A."/>
            <person name="Gujja S."/>
            <person name="Heiman D."/>
            <person name="Howarth C."/>
            <person name="Larson L."/>
            <person name="Lui A."/>
            <person name="MacDonald P.J.P."/>
            <person name="Mehta T."/>
            <person name="Montmayeur A."/>
            <person name="Murphy C."/>
            <person name="Neiman D."/>
            <person name="Pearson M."/>
            <person name="Priest M."/>
            <person name="Roberts A."/>
            <person name="Saif S."/>
            <person name="Shea T."/>
            <person name="Shenoy N."/>
            <person name="Sisk P."/>
            <person name="Stolte C."/>
            <person name="Sykes S."/>
            <person name="Yandava C."/>
            <person name="Wortman J."/>
            <person name="Nusbaum C."/>
            <person name="Birren B."/>
        </authorList>
    </citation>
    <scope>NUCLEOTIDE SEQUENCE</scope>
    <source>
        <strain evidence="1">R3-111a-1</strain>
    </source>
</reference>
<dbReference type="Proteomes" id="UP000006039">
    <property type="component" value="Unassembled WGS sequence"/>
</dbReference>
<proteinExistence type="predicted"/>
<dbReference type="OrthoDB" id="10370838at2759"/>
<name>J3NYD3_GAET3</name>
<organism evidence="1">
    <name type="scientific">Gaeumannomyces tritici (strain R3-111a-1)</name>
    <name type="common">Wheat and barley take-all root rot fungus</name>
    <name type="synonym">Gaeumannomyces graminis var. tritici</name>
    <dbReference type="NCBI Taxonomy" id="644352"/>
    <lineage>
        <taxon>Eukaryota</taxon>
        <taxon>Fungi</taxon>
        <taxon>Dikarya</taxon>
        <taxon>Ascomycota</taxon>
        <taxon>Pezizomycotina</taxon>
        <taxon>Sordariomycetes</taxon>
        <taxon>Sordariomycetidae</taxon>
        <taxon>Magnaporthales</taxon>
        <taxon>Magnaporthaceae</taxon>
        <taxon>Gaeumannomyces</taxon>
    </lineage>
</organism>
<dbReference type="EMBL" id="GL385397">
    <property type="protein sequence ID" value="EJT76366.1"/>
    <property type="molecule type" value="Genomic_DNA"/>
</dbReference>
<dbReference type="HOGENOM" id="CLU_1586580_0_0_1"/>
<accession>J3NYD3</accession>
<dbReference type="EnsemblFungi" id="EJT76366">
    <property type="protein sequence ID" value="EJT76366"/>
    <property type="gene ID" value="GGTG_06286"/>
</dbReference>
<evidence type="ECO:0008006" key="4">
    <source>
        <dbReference type="Google" id="ProtNLM"/>
    </source>
</evidence>
<reference evidence="1" key="2">
    <citation type="submission" date="2010-07" db="EMBL/GenBank/DDBJ databases">
        <authorList>
            <consortium name="The Broad Institute Genome Sequencing Platform"/>
            <consortium name="Broad Institute Genome Sequencing Center for Infectious Disease"/>
            <person name="Ma L.-J."/>
            <person name="Dead R."/>
            <person name="Young S."/>
            <person name="Zeng Q."/>
            <person name="Koehrsen M."/>
            <person name="Alvarado L."/>
            <person name="Berlin A."/>
            <person name="Chapman S.B."/>
            <person name="Chen Z."/>
            <person name="Freedman E."/>
            <person name="Gellesch M."/>
            <person name="Goldberg J."/>
            <person name="Griggs A."/>
            <person name="Gujja S."/>
            <person name="Heilman E.R."/>
            <person name="Heiman D."/>
            <person name="Hepburn T."/>
            <person name="Howarth C."/>
            <person name="Jen D."/>
            <person name="Larson L."/>
            <person name="Mehta T."/>
            <person name="Neiman D."/>
            <person name="Pearson M."/>
            <person name="Roberts A."/>
            <person name="Saif S."/>
            <person name="Shea T."/>
            <person name="Shenoy N."/>
            <person name="Sisk P."/>
            <person name="Stolte C."/>
            <person name="Sykes S."/>
            <person name="Walk T."/>
            <person name="White J."/>
            <person name="Yandava C."/>
            <person name="Haas B."/>
            <person name="Nusbaum C."/>
            <person name="Birren B."/>
        </authorList>
    </citation>
    <scope>NUCLEOTIDE SEQUENCE</scope>
    <source>
        <strain evidence="1">R3-111a-1</strain>
    </source>
</reference>
<dbReference type="eggNOG" id="ENOG502RN5N">
    <property type="taxonomic scope" value="Eukaryota"/>
</dbReference>
<dbReference type="GeneID" id="20346744"/>
<reference evidence="2" key="4">
    <citation type="journal article" date="2015" name="G3 (Bethesda)">
        <title>Genome sequences of three phytopathogenic species of the Magnaporthaceae family of fungi.</title>
        <authorList>
            <person name="Okagaki L.H."/>
            <person name="Nunes C.C."/>
            <person name="Sailsbery J."/>
            <person name="Clay B."/>
            <person name="Brown D."/>
            <person name="John T."/>
            <person name="Oh Y."/>
            <person name="Young N."/>
            <person name="Fitzgerald M."/>
            <person name="Haas B.J."/>
            <person name="Zeng Q."/>
            <person name="Young S."/>
            <person name="Adiconis X."/>
            <person name="Fan L."/>
            <person name="Levin J.Z."/>
            <person name="Mitchell T.K."/>
            <person name="Okubara P.A."/>
            <person name="Farman M.L."/>
            <person name="Kohn L.M."/>
            <person name="Birren B."/>
            <person name="Ma L.-J."/>
            <person name="Dean R.A."/>
        </authorList>
    </citation>
    <scope>NUCLEOTIDE SEQUENCE</scope>
    <source>
        <strain evidence="2">R3-111a-1</strain>
    </source>
</reference>
<evidence type="ECO:0000313" key="1">
    <source>
        <dbReference type="EMBL" id="EJT76366.1"/>
    </source>
</evidence>
<dbReference type="RefSeq" id="XP_009222366.1">
    <property type="nucleotide sequence ID" value="XM_009224102.1"/>
</dbReference>
<dbReference type="AlphaFoldDB" id="J3NYD3"/>
<reference evidence="3" key="1">
    <citation type="submission" date="2010-07" db="EMBL/GenBank/DDBJ databases">
        <title>The genome sequence of Gaeumannomyces graminis var. tritici strain R3-111a-1.</title>
        <authorList>
            <consortium name="The Broad Institute Genome Sequencing Platform"/>
            <person name="Ma L.-J."/>
            <person name="Dead R."/>
            <person name="Young S."/>
            <person name="Zeng Q."/>
            <person name="Koehrsen M."/>
            <person name="Alvarado L."/>
            <person name="Berlin A."/>
            <person name="Chapman S.B."/>
            <person name="Chen Z."/>
            <person name="Freedman E."/>
            <person name="Gellesch M."/>
            <person name="Goldberg J."/>
            <person name="Griggs A."/>
            <person name="Gujja S."/>
            <person name="Heilman E.R."/>
            <person name="Heiman D."/>
            <person name="Hepburn T."/>
            <person name="Howarth C."/>
            <person name="Jen D."/>
            <person name="Larson L."/>
            <person name="Mehta T."/>
            <person name="Neiman D."/>
            <person name="Pearson M."/>
            <person name="Roberts A."/>
            <person name="Saif S."/>
            <person name="Shea T."/>
            <person name="Shenoy N."/>
            <person name="Sisk P."/>
            <person name="Stolte C."/>
            <person name="Sykes S."/>
            <person name="Walk T."/>
            <person name="White J."/>
            <person name="Yandava C."/>
            <person name="Haas B."/>
            <person name="Nusbaum C."/>
            <person name="Birren B."/>
        </authorList>
    </citation>
    <scope>NUCLEOTIDE SEQUENCE [LARGE SCALE GENOMIC DNA]</scope>
    <source>
        <strain evidence="3">R3-111a-1</strain>
    </source>
</reference>
<dbReference type="VEuPathDB" id="FungiDB:GGTG_06286"/>